<dbReference type="Proteomes" id="UP000032427">
    <property type="component" value="Chromosome 1"/>
</dbReference>
<evidence type="ECO:0000313" key="3">
    <source>
        <dbReference type="EMBL" id="CED70453.1"/>
    </source>
</evidence>
<feature type="domain" description="Type II secretion system protein GspB C-terminal" evidence="2">
    <location>
        <begin position="155"/>
        <end position="214"/>
    </location>
</feature>
<proteinExistence type="predicted"/>
<keyword evidence="1" id="KW-0472">Membrane</keyword>
<evidence type="ECO:0000256" key="1">
    <source>
        <dbReference type="SAM" id="Phobius"/>
    </source>
</evidence>
<evidence type="ECO:0000313" key="4">
    <source>
        <dbReference type="Proteomes" id="UP000032427"/>
    </source>
</evidence>
<accession>A0A090IMG3</accession>
<protein>
    <submittedName>
        <fullName evidence="3">General secretion pathway protein B</fullName>
    </submittedName>
</protein>
<keyword evidence="1" id="KW-1133">Transmembrane helix</keyword>
<dbReference type="Pfam" id="PF16537">
    <property type="entry name" value="T2SSB"/>
    <property type="match status" value="1"/>
</dbReference>
<dbReference type="STRING" id="80852.AWOD_I_0358"/>
<dbReference type="GO" id="GO:0015627">
    <property type="term" value="C:type II protein secretion system complex"/>
    <property type="evidence" value="ECO:0007669"/>
    <property type="project" value="InterPro"/>
</dbReference>
<sequence length="220" mass="24880">MLFLRLPLWSWCAVTILLPLSISLYIALPYYQVEQQDSESFAPTYTVLEYPEFETEKLPMRVNGFSLTSSNNENIPSGVNSTLHGTSKVVEKKNNPELDIADLDLSGLSPELAARFEFVLNEPIEEQEAHVVSKDIDQASYLELDKRGSQLIGRLPPLNFQTHNYTSKPSRRWVKVNDKEVNIGGSISNGVILLEINPRDVVIEFQGKKIEVPALYEWKG</sequence>
<feature type="transmembrane region" description="Helical" evidence="1">
    <location>
        <begin position="6"/>
        <end position="28"/>
    </location>
</feature>
<evidence type="ECO:0000259" key="2">
    <source>
        <dbReference type="Pfam" id="PF16537"/>
    </source>
</evidence>
<dbReference type="AlphaFoldDB" id="A0A090IMG3"/>
<name>A0A090IMG3_9GAMM</name>
<dbReference type="KEGG" id="awd:AWOD_I_0358"/>
<gene>
    <name evidence="3" type="primary">exeB</name>
    <name evidence="3" type="ORF">AWOD_I_0358</name>
</gene>
<dbReference type="HOGENOM" id="CLU_094986_0_0_6"/>
<organism evidence="3 4">
    <name type="scientific">Aliivibrio wodanis</name>
    <dbReference type="NCBI Taxonomy" id="80852"/>
    <lineage>
        <taxon>Bacteria</taxon>
        <taxon>Pseudomonadati</taxon>
        <taxon>Pseudomonadota</taxon>
        <taxon>Gammaproteobacteria</taxon>
        <taxon>Vibrionales</taxon>
        <taxon>Vibrionaceae</taxon>
        <taxon>Aliivibrio</taxon>
    </lineage>
</organism>
<keyword evidence="4" id="KW-1185">Reference proteome</keyword>
<dbReference type="PATRIC" id="fig|80852.17.peg.365"/>
<keyword evidence="1" id="KW-0812">Transmembrane</keyword>
<dbReference type="InterPro" id="IPR032389">
    <property type="entry name" value="GspB_C"/>
</dbReference>
<dbReference type="GeneID" id="28539891"/>
<dbReference type="EMBL" id="LN554846">
    <property type="protein sequence ID" value="CED70453.1"/>
    <property type="molecule type" value="Genomic_DNA"/>
</dbReference>
<dbReference type="OrthoDB" id="5432325at2"/>
<reference evidence="4" key="1">
    <citation type="submission" date="2014-09" db="EMBL/GenBank/DDBJ databases">
        <authorList>
            <person name="Hjerde E."/>
        </authorList>
    </citation>
    <scope>NUCLEOTIDE SEQUENCE [LARGE SCALE GENOMIC DNA]</scope>
    <source>
        <strain evidence="4">06/09/139</strain>
    </source>
</reference>